<feature type="transmembrane region" description="Helical" evidence="8">
    <location>
        <begin position="322"/>
        <end position="342"/>
    </location>
</feature>
<evidence type="ECO:0000313" key="10">
    <source>
        <dbReference type="Proteomes" id="UP000070539"/>
    </source>
</evidence>
<keyword evidence="3" id="KW-0813">Transport</keyword>
<evidence type="ECO:0000256" key="8">
    <source>
        <dbReference type="SAM" id="Phobius"/>
    </source>
</evidence>
<sequence length="345" mass="36994">MMTLFEKNEAYKKRLHTRNILIVTVCALFLVVSFFVSMSTGYSKLSPIDTLYTILGYGTEKQELVLFQFRLPRIVISILVGMGLSLSGCIIQGVSRNPLADPGLLGINAGSGLLVILCVIFFGRDTFLSIFTLPLFSLIGASAAAVIVYVLAYKKREGLAPIRLILTGIAVQAGISAFTMVLVVGLDEKQYNSVASWQAGQFLGANWKFAGALFPWLCLLIPYVMLKARSLDVLSLGDEVAFSLGASVEKERRILLAVSVALAACCVAVGGNIGFVGLVAPHLARRLVGPRHRILLPVCALVGAVVVTVADTIGRTVIQPSSIPTGVMTAIIGAPYFIYLLVRSK</sequence>
<feature type="transmembrane region" description="Helical" evidence="8">
    <location>
        <begin position="128"/>
        <end position="152"/>
    </location>
</feature>
<name>A0A136WCH6_9FIRM</name>
<keyword evidence="5 8" id="KW-0812">Transmembrane</keyword>
<dbReference type="CDD" id="cd06550">
    <property type="entry name" value="TM_ABC_iron-siderophores_like"/>
    <property type="match status" value="1"/>
</dbReference>
<evidence type="ECO:0000256" key="4">
    <source>
        <dbReference type="ARBA" id="ARBA00022475"/>
    </source>
</evidence>
<dbReference type="PANTHER" id="PTHR30472:SF64">
    <property type="entry name" value="IRON(3+)-HYDROXAMATE IMPORT SYSTEM PERMEASE PROTEIN FHUG"/>
    <property type="match status" value="1"/>
</dbReference>
<feature type="transmembrane region" description="Helical" evidence="8">
    <location>
        <begin position="74"/>
        <end position="91"/>
    </location>
</feature>
<feature type="transmembrane region" description="Helical" evidence="8">
    <location>
        <begin position="164"/>
        <end position="186"/>
    </location>
</feature>
<dbReference type="GO" id="GO:0033214">
    <property type="term" value="P:siderophore-iron import into cell"/>
    <property type="evidence" value="ECO:0007669"/>
    <property type="project" value="TreeGrafter"/>
</dbReference>
<accession>A0A136WCH6</accession>
<dbReference type="Pfam" id="PF01032">
    <property type="entry name" value="FecCD"/>
    <property type="match status" value="1"/>
</dbReference>
<evidence type="ECO:0000256" key="1">
    <source>
        <dbReference type="ARBA" id="ARBA00004651"/>
    </source>
</evidence>
<keyword evidence="6 8" id="KW-1133">Transmembrane helix</keyword>
<evidence type="ECO:0000256" key="2">
    <source>
        <dbReference type="ARBA" id="ARBA00007935"/>
    </source>
</evidence>
<feature type="transmembrane region" description="Helical" evidence="8">
    <location>
        <begin position="254"/>
        <end position="280"/>
    </location>
</feature>
<keyword evidence="7 8" id="KW-0472">Membrane</keyword>
<feature type="transmembrane region" description="Helical" evidence="8">
    <location>
        <begin position="103"/>
        <end position="122"/>
    </location>
</feature>
<comment type="caution">
    <text evidence="9">The sequence shown here is derived from an EMBL/GenBank/DDBJ whole genome shotgun (WGS) entry which is preliminary data.</text>
</comment>
<dbReference type="EMBL" id="LRVM01000009">
    <property type="protein sequence ID" value="KXL52225.1"/>
    <property type="molecule type" value="Genomic_DNA"/>
</dbReference>
<dbReference type="GO" id="GO:0022857">
    <property type="term" value="F:transmembrane transporter activity"/>
    <property type="evidence" value="ECO:0007669"/>
    <property type="project" value="InterPro"/>
</dbReference>
<organism evidence="9 10">
    <name type="scientific">Anaerotignum neopropionicum</name>
    <dbReference type="NCBI Taxonomy" id="36847"/>
    <lineage>
        <taxon>Bacteria</taxon>
        <taxon>Bacillati</taxon>
        <taxon>Bacillota</taxon>
        <taxon>Clostridia</taxon>
        <taxon>Lachnospirales</taxon>
        <taxon>Anaerotignaceae</taxon>
        <taxon>Anaerotignum</taxon>
    </lineage>
</organism>
<keyword evidence="10" id="KW-1185">Reference proteome</keyword>
<dbReference type="SUPFAM" id="SSF81345">
    <property type="entry name" value="ABC transporter involved in vitamin B12 uptake, BtuC"/>
    <property type="match status" value="1"/>
</dbReference>
<dbReference type="PANTHER" id="PTHR30472">
    <property type="entry name" value="FERRIC ENTEROBACTIN TRANSPORT SYSTEM PERMEASE PROTEIN"/>
    <property type="match status" value="1"/>
</dbReference>
<keyword evidence="4" id="KW-1003">Cell membrane</keyword>
<dbReference type="OrthoDB" id="9792889at2"/>
<dbReference type="FunFam" id="1.10.3470.10:FF:000001">
    <property type="entry name" value="Vitamin B12 ABC transporter permease BtuC"/>
    <property type="match status" value="1"/>
</dbReference>
<proteinExistence type="inferred from homology"/>
<dbReference type="InterPro" id="IPR000522">
    <property type="entry name" value="ABC_transptr_permease_BtuC"/>
</dbReference>
<feature type="transmembrane region" description="Helical" evidence="8">
    <location>
        <begin position="20"/>
        <end position="42"/>
    </location>
</feature>
<dbReference type="Proteomes" id="UP000070539">
    <property type="component" value="Unassembled WGS sequence"/>
</dbReference>
<evidence type="ECO:0000256" key="7">
    <source>
        <dbReference type="ARBA" id="ARBA00023136"/>
    </source>
</evidence>
<evidence type="ECO:0000256" key="5">
    <source>
        <dbReference type="ARBA" id="ARBA00022692"/>
    </source>
</evidence>
<comment type="similarity">
    <text evidence="2">Belongs to the binding-protein-dependent transport system permease family. FecCD subfamily.</text>
</comment>
<feature type="transmembrane region" description="Helical" evidence="8">
    <location>
        <begin position="292"/>
        <end position="310"/>
    </location>
</feature>
<feature type="transmembrane region" description="Helical" evidence="8">
    <location>
        <begin position="206"/>
        <end position="226"/>
    </location>
</feature>
<dbReference type="Gene3D" id="1.10.3470.10">
    <property type="entry name" value="ABC transporter involved in vitamin B12 uptake, BtuC"/>
    <property type="match status" value="1"/>
</dbReference>
<comment type="subcellular location">
    <subcellularLocation>
        <location evidence="1">Cell membrane</location>
        <topology evidence="1">Multi-pass membrane protein</topology>
    </subcellularLocation>
</comment>
<dbReference type="STRING" id="36847.CLNEO_23900"/>
<dbReference type="InterPro" id="IPR037294">
    <property type="entry name" value="ABC_BtuC-like"/>
</dbReference>
<protein>
    <submittedName>
        <fullName evidence="9">Iron-uptake system permease protein FeuC</fullName>
    </submittedName>
</protein>
<reference evidence="9 10" key="1">
    <citation type="submission" date="2016-01" db="EMBL/GenBank/DDBJ databases">
        <title>Genome sequence of Clostridium neopropionicum X4, DSM-3847.</title>
        <authorList>
            <person name="Poehlein A."/>
            <person name="Beck M.H."/>
            <person name="Bengelsdorf F.R."/>
            <person name="Daniel R."/>
            <person name="Duerre P."/>
        </authorList>
    </citation>
    <scope>NUCLEOTIDE SEQUENCE [LARGE SCALE GENOMIC DNA]</scope>
    <source>
        <strain evidence="9 10">DSM-3847</strain>
    </source>
</reference>
<evidence type="ECO:0000256" key="6">
    <source>
        <dbReference type="ARBA" id="ARBA00022989"/>
    </source>
</evidence>
<dbReference type="PATRIC" id="fig|36847.3.peg.2782"/>
<evidence type="ECO:0000313" key="9">
    <source>
        <dbReference type="EMBL" id="KXL52225.1"/>
    </source>
</evidence>
<dbReference type="AlphaFoldDB" id="A0A136WCH6"/>
<gene>
    <name evidence="9" type="primary">feuC</name>
    <name evidence="9" type="ORF">CLNEO_23900</name>
</gene>
<dbReference type="GO" id="GO:0005886">
    <property type="term" value="C:plasma membrane"/>
    <property type="evidence" value="ECO:0007669"/>
    <property type="project" value="UniProtKB-SubCell"/>
</dbReference>
<evidence type="ECO:0000256" key="3">
    <source>
        <dbReference type="ARBA" id="ARBA00022448"/>
    </source>
</evidence>
<dbReference type="RefSeq" id="WP_066089413.1">
    <property type="nucleotide sequence ID" value="NZ_LRVM01000009.1"/>
</dbReference>